<evidence type="ECO:0000259" key="2">
    <source>
        <dbReference type="Pfam" id="PF13193"/>
    </source>
</evidence>
<reference evidence="3" key="1">
    <citation type="submission" date="2020-12" db="EMBL/GenBank/DDBJ databases">
        <title>Prauserella sp. ASG 168, a novel actinomycete isolated from cave rock.</title>
        <authorList>
            <person name="Suriyachadkun C."/>
        </authorList>
    </citation>
    <scope>NUCLEOTIDE SEQUENCE</scope>
    <source>
        <strain evidence="3">ASG 168</strain>
    </source>
</reference>
<gene>
    <name evidence="3" type="ORF">JHE00_23470</name>
</gene>
<dbReference type="InterPro" id="IPR000873">
    <property type="entry name" value="AMP-dep_synth/lig_dom"/>
</dbReference>
<evidence type="ECO:0000313" key="3">
    <source>
        <dbReference type="EMBL" id="MBK1787293.1"/>
    </source>
</evidence>
<keyword evidence="4" id="KW-1185">Reference proteome</keyword>
<protein>
    <submittedName>
        <fullName evidence="3">Long-chain fatty acid--CoA ligase</fullName>
    </submittedName>
</protein>
<dbReference type="InterPro" id="IPR045851">
    <property type="entry name" value="AMP-bd_C_sf"/>
</dbReference>
<feature type="domain" description="AMP-binding enzyme C-terminal" evidence="2">
    <location>
        <begin position="423"/>
        <end position="499"/>
    </location>
</feature>
<evidence type="ECO:0000259" key="1">
    <source>
        <dbReference type="Pfam" id="PF00501"/>
    </source>
</evidence>
<feature type="domain" description="AMP-dependent synthetase/ligase" evidence="1">
    <location>
        <begin position="8"/>
        <end position="373"/>
    </location>
</feature>
<dbReference type="GO" id="GO:0006631">
    <property type="term" value="P:fatty acid metabolic process"/>
    <property type="evidence" value="ECO:0007669"/>
    <property type="project" value="TreeGrafter"/>
</dbReference>
<dbReference type="InterPro" id="IPR020845">
    <property type="entry name" value="AMP-binding_CS"/>
</dbReference>
<dbReference type="CDD" id="cd17631">
    <property type="entry name" value="FACL_FadD13-like"/>
    <property type="match status" value="1"/>
</dbReference>
<dbReference type="InterPro" id="IPR025110">
    <property type="entry name" value="AMP-bd_C"/>
</dbReference>
<dbReference type="PANTHER" id="PTHR43201:SF32">
    <property type="entry name" value="2-SUCCINYLBENZOATE--COA LIGASE, CHLOROPLASTIC_PEROXISOMAL"/>
    <property type="match status" value="1"/>
</dbReference>
<dbReference type="Proteomes" id="UP000635245">
    <property type="component" value="Unassembled WGS sequence"/>
</dbReference>
<dbReference type="PANTHER" id="PTHR43201">
    <property type="entry name" value="ACYL-COA SYNTHETASE"/>
    <property type="match status" value="1"/>
</dbReference>
<dbReference type="RefSeq" id="WP_200321750.1">
    <property type="nucleotide sequence ID" value="NZ_JAENJH010000006.1"/>
</dbReference>
<accession>A0A934QVR8</accession>
<sequence length="518" mass="56373">MRLTQALSRAVQHRPTEPATIFHGRTRTWEEFGTRSRRAAGALQRLGITDGERVAILGGNSDDYAELFFATAWAGGVTVPLNTRWSVVELARSIADCRPSVLVVDDAWVDEIELLCADVADRPVVVTMGERELAGTETYDHLATTGVECPESDRSGDDLAFICYTGGTTSSARGVMLSHSNLISCALMWIGTLDFSDETRFLHTPGFFHMAGAAPLFALTLAAGTHIILPKFEPAATMETIEKEQATYCLFVPTMITMLLNHPDFPHRDLTSVKTVEYGASPMPEALVRRVMRELPSWNLIQGYGCTEATALVTALPTRYHVLDQPESSKLRSAGRAAAGIEVRIVDLDGEEVPRGTVGEIAVRGPAVMLGYWDKPEETAAVLRNGWLHTGDAAFMDDEGFVTIVDRLKDMIVTGGENVYSGEVEQAIYHDLRVAECAVIGIPDGQWGERVHAIVVPRPGATLTAEDVIAHCNALIGSYKCPKSVEISAEPLPLSGAGKIMKQTLRAPFWEGQTRAVH</sequence>
<dbReference type="Gene3D" id="3.30.300.30">
    <property type="match status" value="1"/>
</dbReference>
<organism evidence="3 4">
    <name type="scientific">Prauserella cavernicola</name>
    <dbReference type="NCBI Taxonomy" id="2800127"/>
    <lineage>
        <taxon>Bacteria</taxon>
        <taxon>Bacillati</taxon>
        <taxon>Actinomycetota</taxon>
        <taxon>Actinomycetes</taxon>
        <taxon>Pseudonocardiales</taxon>
        <taxon>Pseudonocardiaceae</taxon>
        <taxon>Prauserella</taxon>
    </lineage>
</organism>
<keyword evidence="3" id="KW-0436">Ligase</keyword>
<dbReference type="GO" id="GO:0031956">
    <property type="term" value="F:medium-chain fatty acid-CoA ligase activity"/>
    <property type="evidence" value="ECO:0007669"/>
    <property type="project" value="TreeGrafter"/>
</dbReference>
<name>A0A934QVR8_9PSEU</name>
<proteinExistence type="predicted"/>
<dbReference type="SUPFAM" id="SSF56801">
    <property type="entry name" value="Acetyl-CoA synthetase-like"/>
    <property type="match status" value="1"/>
</dbReference>
<evidence type="ECO:0000313" key="4">
    <source>
        <dbReference type="Proteomes" id="UP000635245"/>
    </source>
</evidence>
<dbReference type="InterPro" id="IPR042099">
    <property type="entry name" value="ANL_N_sf"/>
</dbReference>
<dbReference type="PROSITE" id="PS00455">
    <property type="entry name" value="AMP_BINDING"/>
    <property type="match status" value="1"/>
</dbReference>
<dbReference type="EMBL" id="JAENJH010000006">
    <property type="protein sequence ID" value="MBK1787293.1"/>
    <property type="molecule type" value="Genomic_DNA"/>
</dbReference>
<dbReference type="Pfam" id="PF00501">
    <property type="entry name" value="AMP-binding"/>
    <property type="match status" value="1"/>
</dbReference>
<comment type="caution">
    <text evidence="3">The sequence shown here is derived from an EMBL/GenBank/DDBJ whole genome shotgun (WGS) entry which is preliminary data.</text>
</comment>
<dbReference type="AlphaFoldDB" id="A0A934QVR8"/>
<dbReference type="Pfam" id="PF13193">
    <property type="entry name" value="AMP-binding_C"/>
    <property type="match status" value="1"/>
</dbReference>
<dbReference type="Gene3D" id="3.40.50.12780">
    <property type="entry name" value="N-terminal domain of ligase-like"/>
    <property type="match status" value="1"/>
</dbReference>